<sequence length="182" mass="20592">MRQHGWSLNLDWVTPELAVGGRFPIEAAEHLARSLSIRHVVDVRREACDDERVLREHGISLLHLPTEDLCSISRHMLEQGVQWVNGHLSRGNKVYIHCEHGIGRSALLALCVLVDLGHAPLDALSLAKRARPRVSPSPEQLETFMAWAEERRVKRSLPWRTPTFDELADIAYSHLRPAPSVL</sequence>
<dbReference type="PANTHER" id="PTHR47216:SF4">
    <property type="entry name" value="OS01G0859400 PROTEIN"/>
    <property type="match status" value="1"/>
</dbReference>
<feature type="domain" description="Tyrosine specific protein phosphatases" evidence="4">
    <location>
        <begin position="67"/>
        <end position="142"/>
    </location>
</feature>
<dbReference type="InterPro" id="IPR000340">
    <property type="entry name" value="Dual-sp_phosphatase_cat-dom"/>
</dbReference>
<name>A0ABY9X414_9BACT</name>
<dbReference type="SMART" id="SM00195">
    <property type="entry name" value="DSPc"/>
    <property type="match status" value="1"/>
</dbReference>
<dbReference type="PANTHER" id="PTHR47216">
    <property type="match status" value="1"/>
</dbReference>
<evidence type="ECO:0000256" key="1">
    <source>
        <dbReference type="ARBA" id="ARBA00022801"/>
    </source>
</evidence>
<reference evidence="5 6" key="1">
    <citation type="submission" date="2019-08" db="EMBL/GenBank/DDBJ databases">
        <title>Archangium and Cystobacter genomes.</title>
        <authorList>
            <person name="Chen I.-C.K."/>
            <person name="Wielgoss S."/>
        </authorList>
    </citation>
    <scope>NUCLEOTIDE SEQUENCE [LARGE SCALE GENOMIC DNA]</scope>
    <source>
        <strain evidence="5 6">Cbm 6</strain>
    </source>
</reference>
<dbReference type="PROSITE" id="PS00383">
    <property type="entry name" value="TYR_PHOSPHATASE_1"/>
    <property type="match status" value="1"/>
</dbReference>
<gene>
    <name evidence="5" type="ORF">F0U60_42855</name>
</gene>
<dbReference type="CDD" id="cd14498">
    <property type="entry name" value="DSP"/>
    <property type="match status" value="1"/>
</dbReference>
<proteinExistence type="predicted"/>
<dbReference type="SUPFAM" id="SSF52799">
    <property type="entry name" value="(Phosphotyrosine protein) phosphatases II"/>
    <property type="match status" value="1"/>
</dbReference>
<feature type="domain" description="Tyrosine-protein phosphatase" evidence="3">
    <location>
        <begin position="9"/>
        <end position="153"/>
    </location>
</feature>
<keyword evidence="6" id="KW-1185">Reference proteome</keyword>
<keyword evidence="2" id="KW-0904">Protein phosphatase</keyword>
<organism evidence="5 6">
    <name type="scientific">Archangium minus</name>
    <dbReference type="NCBI Taxonomy" id="83450"/>
    <lineage>
        <taxon>Bacteria</taxon>
        <taxon>Pseudomonadati</taxon>
        <taxon>Myxococcota</taxon>
        <taxon>Myxococcia</taxon>
        <taxon>Myxococcales</taxon>
        <taxon>Cystobacterineae</taxon>
        <taxon>Archangiaceae</taxon>
        <taxon>Archangium</taxon>
    </lineage>
</organism>
<dbReference type="Proteomes" id="UP001611383">
    <property type="component" value="Chromosome"/>
</dbReference>
<evidence type="ECO:0000259" key="3">
    <source>
        <dbReference type="PROSITE" id="PS50054"/>
    </source>
</evidence>
<accession>A0ABY9X414</accession>
<dbReference type="PROSITE" id="PS50056">
    <property type="entry name" value="TYR_PHOSPHATASE_2"/>
    <property type="match status" value="1"/>
</dbReference>
<dbReference type="InterPro" id="IPR016130">
    <property type="entry name" value="Tyr_Pase_AS"/>
</dbReference>
<evidence type="ECO:0000313" key="5">
    <source>
        <dbReference type="EMBL" id="WNG50120.1"/>
    </source>
</evidence>
<dbReference type="RefSeq" id="WP_395808825.1">
    <property type="nucleotide sequence ID" value="NZ_CP043494.1"/>
</dbReference>
<evidence type="ECO:0000259" key="4">
    <source>
        <dbReference type="PROSITE" id="PS50056"/>
    </source>
</evidence>
<keyword evidence="1" id="KW-0378">Hydrolase</keyword>
<evidence type="ECO:0000313" key="6">
    <source>
        <dbReference type="Proteomes" id="UP001611383"/>
    </source>
</evidence>
<dbReference type="PROSITE" id="PS50054">
    <property type="entry name" value="TYR_PHOSPHATASE_DUAL"/>
    <property type="match status" value="1"/>
</dbReference>
<dbReference type="Pfam" id="PF00782">
    <property type="entry name" value="DSPc"/>
    <property type="match status" value="1"/>
</dbReference>
<dbReference type="InterPro" id="IPR000387">
    <property type="entry name" value="Tyr_Pase_dom"/>
</dbReference>
<dbReference type="Gene3D" id="3.90.190.10">
    <property type="entry name" value="Protein tyrosine phosphatase superfamily"/>
    <property type="match status" value="1"/>
</dbReference>
<evidence type="ECO:0000256" key="2">
    <source>
        <dbReference type="ARBA" id="ARBA00022912"/>
    </source>
</evidence>
<dbReference type="EMBL" id="CP043494">
    <property type="protein sequence ID" value="WNG50120.1"/>
    <property type="molecule type" value="Genomic_DNA"/>
</dbReference>
<dbReference type="InterPro" id="IPR029021">
    <property type="entry name" value="Prot-tyrosine_phosphatase-like"/>
</dbReference>
<protein>
    <submittedName>
        <fullName evidence="5">Dual specificity protein phosphatase family protein</fullName>
    </submittedName>
</protein>
<dbReference type="InterPro" id="IPR020422">
    <property type="entry name" value="TYR_PHOSPHATASE_DUAL_dom"/>
</dbReference>